<evidence type="ECO:0000256" key="3">
    <source>
        <dbReference type="ARBA" id="ARBA00022692"/>
    </source>
</evidence>
<dbReference type="AlphaFoldDB" id="A0A6A6I5A3"/>
<evidence type="ECO:0000256" key="1">
    <source>
        <dbReference type="ARBA" id="ARBA00004141"/>
    </source>
</evidence>
<feature type="transmembrane region" description="Helical" evidence="8">
    <location>
        <begin position="180"/>
        <end position="207"/>
    </location>
</feature>
<name>A0A6A6I5A3_9PLEO</name>
<dbReference type="Proteomes" id="UP000800094">
    <property type="component" value="Unassembled WGS sequence"/>
</dbReference>
<dbReference type="EMBL" id="ML987200">
    <property type="protein sequence ID" value="KAF2245695.1"/>
    <property type="molecule type" value="Genomic_DNA"/>
</dbReference>
<evidence type="ECO:0000259" key="9">
    <source>
        <dbReference type="PROSITE" id="PS50850"/>
    </source>
</evidence>
<keyword evidence="4 8" id="KW-1133">Transmembrane helix</keyword>
<dbReference type="PROSITE" id="PS50850">
    <property type="entry name" value="MFS"/>
    <property type="match status" value="1"/>
</dbReference>
<dbReference type="FunFam" id="1.20.1250.20:FF:000172">
    <property type="entry name" value="MFS multidrug resistance transporter"/>
    <property type="match status" value="1"/>
</dbReference>
<evidence type="ECO:0000256" key="5">
    <source>
        <dbReference type="ARBA" id="ARBA00023136"/>
    </source>
</evidence>
<reference evidence="10" key="1">
    <citation type="journal article" date="2020" name="Stud. Mycol.">
        <title>101 Dothideomycetes genomes: a test case for predicting lifestyles and emergence of pathogens.</title>
        <authorList>
            <person name="Haridas S."/>
            <person name="Albert R."/>
            <person name="Binder M."/>
            <person name="Bloem J."/>
            <person name="Labutti K."/>
            <person name="Salamov A."/>
            <person name="Andreopoulos B."/>
            <person name="Baker S."/>
            <person name="Barry K."/>
            <person name="Bills G."/>
            <person name="Bluhm B."/>
            <person name="Cannon C."/>
            <person name="Castanera R."/>
            <person name="Culley D."/>
            <person name="Daum C."/>
            <person name="Ezra D."/>
            <person name="Gonzalez J."/>
            <person name="Henrissat B."/>
            <person name="Kuo A."/>
            <person name="Liang C."/>
            <person name="Lipzen A."/>
            <person name="Lutzoni F."/>
            <person name="Magnuson J."/>
            <person name="Mondo S."/>
            <person name="Nolan M."/>
            <person name="Ohm R."/>
            <person name="Pangilinan J."/>
            <person name="Park H.-J."/>
            <person name="Ramirez L."/>
            <person name="Alfaro M."/>
            <person name="Sun H."/>
            <person name="Tritt A."/>
            <person name="Yoshinaga Y."/>
            <person name="Zwiers L.-H."/>
            <person name="Turgeon B."/>
            <person name="Goodwin S."/>
            <person name="Spatafora J."/>
            <person name="Crous P."/>
            <person name="Grigoriev I."/>
        </authorList>
    </citation>
    <scope>NUCLEOTIDE SEQUENCE</scope>
    <source>
        <strain evidence="10">CBS 122368</strain>
    </source>
</reference>
<dbReference type="Pfam" id="PF07690">
    <property type="entry name" value="MFS_1"/>
    <property type="match status" value="1"/>
</dbReference>
<evidence type="ECO:0000256" key="6">
    <source>
        <dbReference type="ARBA" id="ARBA00023180"/>
    </source>
</evidence>
<feature type="transmembrane region" description="Helical" evidence="8">
    <location>
        <begin position="387"/>
        <end position="407"/>
    </location>
</feature>
<keyword evidence="2" id="KW-0813">Transport</keyword>
<feature type="transmembrane region" description="Helical" evidence="8">
    <location>
        <begin position="269"/>
        <end position="288"/>
    </location>
</feature>
<keyword evidence="5 8" id="KW-0472">Membrane</keyword>
<dbReference type="Gene3D" id="1.20.1250.20">
    <property type="entry name" value="MFS general substrate transporter like domains"/>
    <property type="match status" value="1"/>
</dbReference>
<organism evidence="10 11">
    <name type="scientific">Trematosphaeria pertusa</name>
    <dbReference type="NCBI Taxonomy" id="390896"/>
    <lineage>
        <taxon>Eukaryota</taxon>
        <taxon>Fungi</taxon>
        <taxon>Dikarya</taxon>
        <taxon>Ascomycota</taxon>
        <taxon>Pezizomycotina</taxon>
        <taxon>Dothideomycetes</taxon>
        <taxon>Pleosporomycetidae</taxon>
        <taxon>Pleosporales</taxon>
        <taxon>Massarineae</taxon>
        <taxon>Trematosphaeriaceae</taxon>
        <taxon>Trematosphaeria</taxon>
    </lineage>
</organism>
<dbReference type="InterPro" id="IPR011701">
    <property type="entry name" value="MFS"/>
</dbReference>
<protein>
    <submittedName>
        <fullName evidence="10">MFS general substrate transporter</fullName>
    </submittedName>
</protein>
<sequence length="586" mass="63771">MSYRNSWADFRPRISRRFTTLEGWREIGTGVYVAGSSTVRVFSIQHQFDADSYYDERTSWTRPSKADSVSLQSWKSPDQPISTGLSEIGESEKWVSVGPEPLYHVFSRKQKWMVVAMIGVAGLFSGLSSNIYFPALDAIATDLKVSLNTVSLTITSYLVIQGISPLFWGSLSDTVGRRPIYIFSFLTYIVANIGLSFSPNFAVLLIFRGLQSAGSASTVSIGNGVIQDITPPAERGGFISFYQAIRNFSIAAGPVLGGVIANFLGFRSIFIFLLILSSVVIVAIIILLPETLRSIAGNGSLRLRGIHQPLVRLFTKDPPYIQDCDDTYTSPKVTARTFLEPLLLLKEKDIVASLIFGGTIYAIWSMVTSSTTGLFKQIFHLNELLLGLAFIPNGLGTIVGSTIIGNLMNESYRAAETAYRSRLGLPSSYTLPRKALPADFPIEHARLRHTKWITALFVFSLVAYGFSLSFPGLTSRPGWIAVPLFLQFLIAATSNAVFAINQTLVSDLCPGKGASSTAINNLVRCSMGAVGVAIVEQLIAGMGTAGAFLALGLVTAGVVPLFVAQWYWGASWRKERTERNGKSVGA</sequence>
<dbReference type="GO" id="GO:0015137">
    <property type="term" value="F:citrate transmembrane transporter activity"/>
    <property type="evidence" value="ECO:0007669"/>
    <property type="project" value="UniProtKB-ARBA"/>
</dbReference>
<keyword evidence="6" id="KW-0325">Glycoprotein</keyword>
<dbReference type="Gene3D" id="1.20.1720.10">
    <property type="entry name" value="Multidrug resistance protein D"/>
    <property type="match status" value="1"/>
</dbReference>
<dbReference type="PANTHER" id="PTHR23502">
    <property type="entry name" value="MAJOR FACILITATOR SUPERFAMILY"/>
    <property type="match status" value="1"/>
</dbReference>
<dbReference type="PANTHER" id="PTHR23502:SF26">
    <property type="entry name" value="MAJOR FACILITATOR SUPERFAMILY (MFS) PROFILE DOMAIN-CONTAINING PROTEIN"/>
    <property type="match status" value="1"/>
</dbReference>
<feature type="transmembrane region" description="Helical" evidence="8">
    <location>
        <begin position="145"/>
        <end position="168"/>
    </location>
</feature>
<dbReference type="InterPro" id="IPR036259">
    <property type="entry name" value="MFS_trans_sf"/>
</dbReference>
<dbReference type="FunFam" id="1.20.1720.10:FF:000009">
    <property type="entry name" value="MFS multidrug transporter"/>
    <property type="match status" value="1"/>
</dbReference>
<keyword evidence="3 8" id="KW-0812">Transmembrane</keyword>
<dbReference type="GO" id="GO:0005886">
    <property type="term" value="C:plasma membrane"/>
    <property type="evidence" value="ECO:0007669"/>
    <property type="project" value="UniProtKB-ARBA"/>
</dbReference>
<dbReference type="OrthoDB" id="440553at2759"/>
<gene>
    <name evidence="10" type="ORF">BU26DRAFT_73993</name>
</gene>
<proteinExistence type="predicted"/>
<accession>A0A6A6I5A3</accession>
<feature type="transmembrane region" description="Helical" evidence="8">
    <location>
        <begin position="452"/>
        <end position="473"/>
    </location>
</feature>
<feature type="transmembrane region" description="Helical" evidence="8">
    <location>
        <begin position="479"/>
        <end position="500"/>
    </location>
</feature>
<dbReference type="GO" id="GO:0140115">
    <property type="term" value="P:export across plasma membrane"/>
    <property type="evidence" value="ECO:0007669"/>
    <property type="project" value="UniProtKB-ARBA"/>
</dbReference>
<keyword evidence="11" id="KW-1185">Reference proteome</keyword>
<dbReference type="InterPro" id="IPR020846">
    <property type="entry name" value="MFS_dom"/>
</dbReference>
<evidence type="ECO:0000256" key="7">
    <source>
        <dbReference type="ARBA" id="ARBA00056296"/>
    </source>
</evidence>
<evidence type="ECO:0000256" key="4">
    <source>
        <dbReference type="ARBA" id="ARBA00022989"/>
    </source>
</evidence>
<evidence type="ECO:0000256" key="2">
    <source>
        <dbReference type="ARBA" id="ARBA00022448"/>
    </source>
</evidence>
<feature type="transmembrane region" description="Helical" evidence="8">
    <location>
        <begin position="350"/>
        <end position="367"/>
    </location>
</feature>
<evidence type="ECO:0000313" key="10">
    <source>
        <dbReference type="EMBL" id="KAF2245695.1"/>
    </source>
</evidence>
<comment type="function">
    <text evidence="7">MFS-type transporter; part of the gene cluster that mediates the biosynthesis of squalestatin S1 (SQS1, also known as zaragozic acid A), a heavily oxidized fungal polyketide that offers potent cholesterol lowering activity by targeting squalene synthase (SS).</text>
</comment>
<dbReference type="SUPFAM" id="SSF103473">
    <property type="entry name" value="MFS general substrate transporter"/>
    <property type="match status" value="1"/>
</dbReference>
<dbReference type="RefSeq" id="XP_033680699.1">
    <property type="nucleotide sequence ID" value="XM_033836289.1"/>
</dbReference>
<evidence type="ECO:0000313" key="11">
    <source>
        <dbReference type="Proteomes" id="UP000800094"/>
    </source>
</evidence>
<evidence type="ECO:0000256" key="8">
    <source>
        <dbReference type="SAM" id="Phobius"/>
    </source>
</evidence>
<feature type="transmembrane region" description="Helical" evidence="8">
    <location>
        <begin position="546"/>
        <end position="569"/>
    </location>
</feature>
<dbReference type="GeneID" id="54589619"/>
<feature type="transmembrane region" description="Helical" evidence="8">
    <location>
        <begin position="112"/>
        <end position="133"/>
    </location>
</feature>
<feature type="domain" description="Major facilitator superfamily (MFS) profile" evidence="9">
    <location>
        <begin position="114"/>
        <end position="567"/>
    </location>
</feature>
<comment type="subcellular location">
    <subcellularLocation>
        <location evidence="1">Membrane</location>
        <topology evidence="1">Multi-pass membrane protein</topology>
    </subcellularLocation>
</comment>
<feature type="transmembrane region" description="Helical" evidence="8">
    <location>
        <begin position="521"/>
        <end position="540"/>
    </location>
</feature>